<gene>
    <name evidence="2" type="ORF">BAY60_32340</name>
</gene>
<evidence type="ECO:0000259" key="1">
    <source>
        <dbReference type="Pfam" id="PF19054"/>
    </source>
</evidence>
<sequence length="289" mass="32069">MVEPGKTAVRRAIGRQLKRMRNDRGINLSTAAKVTENGPKALMQVERGRNLPQLADIEALLSTYNHSEQIPHFQHVLTEAGANKPKDWWERRFPAEVVGEQAKLLLSCEASAVELMVYQAQLVPDLFRTAGYAEAVLRAEDPELDDEEAGLGVSLVQGRQEVLERADAPRITCVLDEAALRRRVGGTDVLRAQLEHLAELARRPRIDIRVLTDDLGAHPGSGGSFTRIVLLPELPTYPGIVHVKVGPHDVYYEEPDEIAPFDTIFARLREQALPADESLAAIEEAARRD</sequence>
<dbReference type="AlphaFoldDB" id="A0A2V4AHM1"/>
<evidence type="ECO:0000313" key="3">
    <source>
        <dbReference type="Proteomes" id="UP000249915"/>
    </source>
</evidence>
<feature type="domain" description="DUF5753" evidence="1">
    <location>
        <begin position="104"/>
        <end position="284"/>
    </location>
</feature>
<dbReference type="CDD" id="cd00093">
    <property type="entry name" value="HTH_XRE"/>
    <property type="match status" value="1"/>
</dbReference>
<dbReference type="OrthoDB" id="4285266at2"/>
<dbReference type="Gene3D" id="1.10.260.40">
    <property type="entry name" value="lambda repressor-like DNA-binding domains"/>
    <property type="match status" value="1"/>
</dbReference>
<organism evidence="2 3">
    <name type="scientific">Prauserella muralis</name>
    <dbReference type="NCBI Taxonomy" id="588067"/>
    <lineage>
        <taxon>Bacteria</taxon>
        <taxon>Bacillati</taxon>
        <taxon>Actinomycetota</taxon>
        <taxon>Actinomycetes</taxon>
        <taxon>Pseudonocardiales</taxon>
        <taxon>Pseudonocardiaceae</taxon>
        <taxon>Prauserella</taxon>
    </lineage>
</organism>
<reference evidence="2 3" key="1">
    <citation type="submission" date="2016-07" db="EMBL/GenBank/DDBJ databases">
        <title>Draft genome sequence of Prauserella muralis DSM 45305, isolated from a mould-covered wall in an indoor environment.</title>
        <authorList>
            <person name="Ruckert C."/>
            <person name="Albersmeier A."/>
            <person name="Jiang C.-L."/>
            <person name="Jiang Y."/>
            <person name="Kalinowski J."/>
            <person name="Schneider O."/>
            <person name="Winkler A."/>
            <person name="Zotchev S.B."/>
        </authorList>
    </citation>
    <scope>NUCLEOTIDE SEQUENCE [LARGE SCALE GENOMIC DNA]</scope>
    <source>
        <strain evidence="2 3">DSM 45305</strain>
    </source>
</reference>
<protein>
    <recommendedName>
        <fullName evidence="1">DUF5753 domain-containing protein</fullName>
    </recommendedName>
</protein>
<dbReference type="InterPro" id="IPR043917">
    <property type="entry name" value="DUF5753"/>
</dbReference>
<evidence type="ECO:0000313" key="2">
    <source>
        <dbReference type="EMBL" id="PXY19432.1"/>
    </source>
</evidence>
<dbReference type="GO" id="GO:0003677">
    <property type="term" value="F:DNA binding"/>
    <property type="evidence" value="ECO:0007669"/>
    <property type="project" value="InterPro"/>
</dbReference>
<dbReference type="InterPro" id="IPR001387">
    <property type="entry name" value="Cro/C1-type_HTH"/>
</dbReference>
<dbReference type="EMBL" id="MASW01000007">
    <property type="protein sequence ID" value="PXY19432.1"/>
    <property type="molecule type" value="Genomic_DNA"/>
</dbReference>
<dbReference type="Proteomes" id="UP000249915">
    <property type="component" value="Unassembled WGS sequence"/>
</dbReference>
<comment type="caution">
    <text evidence="2">The sequence shown here is derived from an EMBL/GenBank/DDBJ whole genome shotgun (WGS) entry which is preliminary data.</text>
</comment>
<keyword evidence="3" id="KW-1185">Reference proteome</keyword>
<proteinExistence type="predicted"/>
<dbReference type="RefSeq" id="WP_112285364.1">
    <property type="nucleotide sequence ID" value="NZ_MASW01000007.1"/>
</dbReference>
<dbReference type="Pfam" id="PF19054">
    <property type="entry name" value="DUF5753"/>
    <property type="match status" value="1"/>
</dbReference>
<dbReference type="SUPFAM" id="SSF47413">
    <property type="entry name" value="lambda repressor-like DNA-binding domains"/>
    <property type="match status" value="1"/>
</dbReference>
<accession>A0A2V4AHM1</accession>
<name>A0A2V4AHM1_9PSEU</name>
<dbReference type="InterPro" id="IPR010982">
    <property type="entry name" value="Lambda_DNA-bd_dom_sf"/>
</dbReference>
<dbReference type="Pfam" id="PF13560">
    <property type="entry name" value="HTH_31"/>
    <property type="match status" value="1"/>
</dbReference>